<accession>A0A091DNV4</accession>
<evidence type="ECO:0000313" key="2">
    <source>
        <dbReference type="Proteomes" id="UP000028990"/>
    </source>
</evidence>
<name>A0A091DNV4_FUKDA</name>
<proteinExistence type="predicted"/>
<keyword evidence="2" id="KW-1185">Reference proteome</keyword>
<gene>
    <name evidence="1" type="ORF">H920_06489</name>
</gene>
<protein>
    <submittedName>
        <fullName evidence="1">Uncharacterized protein</fullName>
    </submittedName>
</protein>
<dbReference type="EMBL" id="KN122211">
    <property type="protein sequence ID" value="KFO32153.1"/>
    <property type="molecule type" value="Genomic_DNA"/>
</dbReference>
<dbReference type="Proteomes" id="UP000028990">
    <property type="component" value="Unassembled WGS sequence"/>
</dbReference>
<evidence type="ECO:0000313" key="1">
    <source>
        <dbReference type="EMBL" id="KFO32153.1"/>
    </source>
</evidence>
<organism evidence="1 2">
    <name type="scientific">Fukomys damarensis</name>
    <name type="common">Damaraland mole rat</name>
    <name type="synonym">Cryptomys damarensis</name>
    <dbReference type="NCBI Taxonomy" id="885580"/>
    <lineage>
        <taxon>Eukaryota</taxon>
        <taxon>Metazoa</taxon>
        <taxon>Chordata</taxon>
        <taxon>Craniata</taxon>
        <taxon>Vertebrata</taxon>
        <taxon>Euteleostomi</taxon>
        <taxon>Mammalia</taxon>
        <taxon>Eutheria</taxon>
        <taxon>Euarchontoglires</taxon>
        <taxon>Glires</taxon>
        <taxon>Rodentia</taxon>
        <taxon>Hystricomorpha</taxon>
        <taxon>Bathyergidae</taxon>
        <taxon>Fukomys</taxon>
    </lineage>
</organism>
<dbReference type="AlphaFoldDB" id="A0A091DNV4"/>
<reference evidence="1 2" key="1">
    <citation type="submission" date="2013-11" db="EMBL/GenBank/DDBJ databases">
        <title>The Damaraland mole rat (Fukomys damarensis) genome and evolution of African mole rats.</title>
        <authorList>
            <person name="Gladyshev V.N."/>
            <person name="Fang X."/>
        </authorList>
    </citation>
    <scope>NUCLEOTIDE SEQUENCE [LARGE SCALE GENOMIC DNA]</scope>
    <source>
        <tissue evidence="1">Liver</tissue>
    </source>
</reference>
<sequence length="119" mass="12681">MILPAACSLVDVTPGCCCHEGVNDDLLKSKLEPVDCSGDSNLTVGSMGNQVFGVMKKKKALNGEAGRAQYRALVWVRGGLHRAKTQNLEQEALSELGRVPEELETKLGVGHFPDGTAIC</sequence>